<proteinExistence type="predicted"/>
<dbReference type="AlphaFoldDB" id="A0AAD3XRJ5"/>
<dbReference type="EMBL" id="BSYO01000014">
    <property type="protein sequence ID" value="GMH14518.1"/>
    <property type="molecule type" value="Genomic_DNA"/>
</dbReference>
<protein>
    <submittedName>
        <fullName evidence="1">Uncharacterized protein</fullName>
    </submittedName>
</protein>
<dbReference type="Proteomes" id="UP001279734">
    <property type="component" value="Unassembled WGS sequence"/>
</dbReference>
<name>A0AAD3XRJ5_NEPGR</name>
<reference evidence="1" key="1">
    <citation type="submission" date="2023-05" db="EMBL/GenBank/DDBJ databases">
        <title>Nepenthes gracilis genome sequencing.</title>
        <authorList>
            <person name="Fukushima K."/>
        </authorList>
    </citation>
    <scope>NUCLEOTIDE SEQUENCE</scope>
    <source>
        <strain evidence="1">SING2019-196</strain>
    </source>
</reference>
<accession>A0AAD3XRJ5</accession>
<evidence type="ECO:0000313" key="1">
    <source>
        <dbReference type="EMBL" id="GMH14518.1"/>
    </source>
</evidence>
<evidence type="ECO:0000313" key="2">
    <source>
        <dbReference type="Proteomes" id="UP001279734"/>
    </source>
</evidence>
<keyword evidence="2" id="KW-1185">Reference proteome</keyword>
<comment type="caution">
    <text evidence="1">The sequence shown here is derived from an EMBL/GenBank/DDBJ whole genome shotgun (WGS) entry which is preliminary data.</text>
</comment>
<gene>
    <name evidence="1" type="ORF">Nepgr_016359</name>
</gene>
<organism evidence="1 2">
    <name type="scientific">Nepenthes gracilis</name>
    <name type="common">Slender pitcher plant</name>
    <dbReference type="NCBI Taxonomy" id="150966"/>
    <lineage>
        <taxon>Eukaryota</taxon>
        <taxon>Viridiplantae</taxon>
        <taxon>Streptophyta</taxon>
        <taxon>Embryophyta</taxon>
        <taxon>Tracheophyta</taxon>
        <taxon>Spermatophyta</taxon>
        <taxon>Magnoliopsida</taxon>
        <taxon>eudicotyledons</taxon>
        <taxon>Gunneridae</taxon>
        <taxon>Pentapetalae</taxon>
        <taxon>Caryophyllales</taxon>
        <taxon>Nepenthaceae</taxon>
        <taxon>Nepenthes</taxon>
    </lineage>
</organism>
<sequence>MRLLPAYADMICLLNSAPFLAWIESVVLPLMILDVFLLCGIDAVSFDEAVCPSWCIDGQQEKQDPNPILAAEDRQEIQLLVGRPAGTWPNCIPTSRNKIPAGIYAGKLHPNMARPATKHSFIQQLSDGANQ</sequence>